<sequence length="230" mass="26255">MTRVSTEPAGSSEHVAVVRPSRKHMARRGAPEAEEDAIIQLRRIEVQEEDWDHARNCGGIQLYLKGMSSIYIGFNREDIGHGEDLRVCEIFLGMSLTLIHVRPYIDGEPSNMGEIHRFETDGELVTMQDATHAVTGRDIVVVVDDTWYKVQISKDDKVLCLDQTVEGDEVPRLCGYKCLDGKDHHYYVRLRKEWRIPPMRKVDKPHRLASYVMGIDDSSAIEAFNRLCCL</sequence>
<feature type="region of interest" description="Disordered" evidence="1">
    <location>
        <begin position="1"/>
        <end position="32"/>
    </location>
</feature>
<gene>
    <name evidence="2" type="ORF">H2200_013013</name>
</gene>
<accession>A0AA38WWJ8</accession>
<dbReference type="Proteomes" id="UP001172673">
    <property type="component" value="Unassembled WGS sequence"/>
</dbReference>
<proteinExistence type="predicted"/>
<evidence type="ECO:0000313" key="3">
    <source>
        <dbReference type="Proteomes" id="UP001172673"/>
    </source>
</evidence>
<evidence type="ECO:0000256" key="1">
    <source>
        <dbReference type="SAM" id="MobiDB-lite"/>
    </source>
</evidence>
<evidence type="ECO:0000313" key="2">
    <source>
        <dbReference type="EMBL" id="KAJ9602470.1"/>
    </source>
</evidence>
<comment type="caution">
    <text evidence="2">The sequence shown here is derived from an EMBL/GenBank/DDBJ whole genome shotgun (WGS) entry which is preliminary data.</text>
</comment>
<organism evidence="2 3">
    <name type="scientific">Cladophialophora chaetospira</name>
    <dbReference type="NCBI Taxonomy" id="386627"/>
    <lineage>
        <taxon>Eukaryota</taxon>
        <taxon>Fungi</taxon>
        <taxon>Dikarya</taxon>
        <taxon>Ascomycota</taxon>
        <taxon>Pezizomycotina</taxon>
        <taxon>Eurotiomycetes</taxon>
        <taxon>Chaetothyriomycetidae</taxon>
        <taxon>Chaetothyriales</taxon>
        <taxon>Herpotrichiellaceae</taxon>
        <taxon>Cladophialophora</taxon>
    </lineage>
</organism>
<dbReference type="EMBL" id="JAPDRK010000026">
    <property type="protein sequence ID" value="KAJ9602470.1"/>
    <property type="molecule type" value="Genomic_DNA"/>
</dbReference>
<reference evidence="2" key="1">
    <citation type="submission" date="2022-10" db="EMBL/GenBank/DDBJ databases">
        <title>Culturing micro-colonial fungi from biological soil crusts in the Mojave desert and describing Neophaeococcomyces mojavensis, and introducing the new genera and species Taxawa tesnikishii.</title>
        <authorList>
            <person name="Kurbessoian T."/>
            <person name="Stajich J.E."/>
        </authorList>
    </citation>
    <scope>NUCLEOTIDE SEQUENCE</scope>
    <source>
        <strain evidence="2">TK_41</strain>
    </source>
</reference>
<dbReference type="AlphaFoldDB" id="A0AA38WWJ8"/>
<keyword evidence="3" id="KW-1185">Reference proteome</keyword>
<name>A0AA38WWJ8_9EURO</name>
<protein>
    <submittedName>
        <fullName evidence="2">Uncharacterized protein</fullName>
    </submittedName>
</protein>